<dbReference type="OrthoDB" id="407442at2759"/>
<sequence>RPQAAYEKERTVFVGNLCASVTEEILFELFLQAGPLKKVAIARDKEGQQKSYGFVCFKHRESVPYAIALLDGIWLYGQPIRLKHRYGGSLRLPALRWVGGSSPAWGALRRTGVPSWVCPLPLRPYALCYRVGSGSP</sequence>
<dbReference type="GeneTree" id="ENSGT00870000136493"/>
<evidence type="ECO:0000313" key="7">
    <source>
        <dbReference type="Proteomes" id="UP000694397"/>
    </source>
</evidence>
<dbReference type="InterPro" id="IPR052285">
    <property type="entry name" value="NEXT_complex_subunit"/>
</dbReference>
<comment type="subcellular location">
    <subcellularLocation>
        <location evidence="1">Nucleus</location>
        <location evidence="1">Nucleoplasm</location>
    </subcellularLocation>
</comment>
<dbReference type="InterPro" id="IPR012677">
    <property type="entry name" value="Nucleotide-bd_a/b_plait_sf"/>
</dbReference>
<dbReference type="Proteomes" id="UP000694397">
    <property type="component" value="Chromosome 3"/>
</dbReference>
<dbReference type="SUPFAM" id="SSF54928">
    <property type="entry name" value="RNA-binding domain, RBD"/>
    <property type="match status" value="1"/>
</dbReference>
<dbReference type="PANTHER" id="PTHR13798:SF11">
    <property type="entry name" value="RNA-BINDING PROTEIN 7-RELATED"/>
    <property type="match status" value="1"/>
</dbReference>
<feature type="domain" description="RRM" evidence="5">
    <location>
        <begin position="10"/>
        <end position="87"/>
    </location>
</feature>
<protein>
    <submittedName>
        <fullName evidence="6">RNA binding motif protein 11</fullName>
    </submittedName>
</protein>
<proteinExistence type="predicted"/>
<dbReference type="PANTHER" id="PTHR13798">
    <property type="entry name" value="RNA BINDING MOTIF RBM PROTEIN -RELATED"/>
    <property type="match status" value="1"/>
</dbReference>
<evidence type="ECO:0000256" key="2">
    <source>
        <dbReference type="ARBA" id="ARBA00022884"/>
    </source>
</evidence>
<organism evidence="6 7">
    <name type="scientific">Scleropages formosus</name>
    <name type="common">Asian bonytongue</name>
    <name type="synonym">Osteoglossum formosum</name>
    <dbReference type="NCBI Taxonomy" id="113540"/>
    <lineage>
        <taxon>Eukaryota</taxon>
        <taxon>Metazoa</taxon>
        <taxon>Chordata</taxon>
        <taxon>Craniata</taxon>
        <taxon>Vertebrata</taxon>
        <taxon>Euteleostomi</taxon>
        <taxon>Actinopterygii</taxon>
        <taxon>Neopterygii</taxon>
        <taxon>Teleostei</taxon>
        <taxon>Osteoglossocephala</taxon>
        <taxon>Osteoglossomorpha</taxon>
        <taxon>Osteoglossiformes</taxon>
        <taxon>Osteoglossidae</taxon>
        <taxon>Scleropages</taxon>
    </lineage>
</organism>
<evidence type="ECO:0000259" key="5">
    <source>
        <dbReference type="PROSITE" id="PS50102"/>
    </source>
</evidence>
<reference evidence="6" key="2">
    <citation type="submission" date="2025-08" db="UniProtKB">
        <authorList>
            <consortium name="Ensembl"/>
        </authorList>
    </citation>
    <scope>IDENTIFICATION</scope>
</reference>
<dbReference type="GO" id="GO:0000381">
    <property type="term" value="P:regulation of alternative mRNA splicing, via spliceosome"/>
    <property type="evidence" value="ECO:0007669"/>
    <property type="project" value="TreeGrafter"/>
</dbReference>
<evidence type="ECO:0000256" key="1">
    <source>
        <dbReference type="ARBA" id="ARBA00004642"/>
    </source>
</evidence>
<dbReference type="InterPro" id="IPR035979">
    <property type="entry name" value="RBD_domain_sf"/>
</dbReference>
<evidence type="ECO:0000313" key="6">
    <source>
        <dbReference type="Ensembl" id="ENSSFOP00015078456.1"/>
    </source>
</evidence>
<keyword evidence="2 4" id="KW-0694">RNA-binding</keyword>
<evidence type="ECO:0000256" key="3">
    <source>
        <dbReference type="ARBA" id="ARBA00023242"/>
    </source>
</evidence>
<dbReference type="GO" id="GO:0005654">
    <property type="term" value="C:nucleoplasm"/>
    <property type="evidence" value="ECO:0007669"/>
    <property type="project" value="UniProtKB-SubCell"/>
</dbReference>
<dbReference type="PROSITE" id="PS50102">
    <property type="entry name" value="RRM"/>
    <property type="match status" value="1"/>
</dbReference>
<keyword evidence="3" id="KW-0539">Nucleus</keyword>
<keyword evidence="7" id="KW-1185">Reference proteome</keyword>
<accession>A0A8C9WQS5</accession>
<name>A0A8C9WQS5_SCLFO</name>
<dbReference type="Gene3D" id="3.30.70.330">
    <property type="match status" value="1"/>
</dbReference>
<reference evidence="6 7" key="1">
    <citation type="submission" date="2019-04" db="EMBL/GenBank/DDBJ databases">
        <authorList>
            <consortium name="Wellcome Sanger Institute Data Sharing"/>
        </authorList>
    </citation>
    <scope>NUCLEOTIDE SEQUENCE [LARGE SCALE GENOMIC DNA]</scope>
</reference>
<dbReference type="InterPro" id="IPR000504">
    <property type="entry name" value="RRM_dom"/>
</dbReference>
<dbReference type="Ensembl" id="ENSSFOT00015045309.1">
    <property type="protein sequence ID" value="ENSSFOP00015078456.1"/>
    <property type="gene ID" value="ENSSFOG00015013138.2"/>
</dbReference>
<dbReference type="GO" id="GO:0003727">
    <property type="term" value="F:single-stranded RNA binding"/>
    <property type="evidence" value="ECO:0007669"/>
    <property type="project" value="TreeGrafter"/>
</dbReference>
<reference evidence="6" key="3">
    <citation type="submission" date="2025-09" db="UniProtKB">
        <authorList>
            <consortium name="Ensembl"/>
        </authorList>
    </citation>
    <scope>IDENTIFICATION</scope>
</reference>
<dbReference type="AlphaFoldDB" id="A0A8C9WQS5"/>
<dbReference type="SMART" id="SM00360">
    <property type="entry name" value="RRM"/>
    <property type="match status" value="1"/>
</dbReference>
<evidence type="ECO:0000256" key="4">
    <source>
        <dbReference type="PROSITE-ProRule" id="PRU00176"/>
    </source>
</evidence>
<dbReference type="Pfam" id="PF00076">
    <property type="entry name" value="RRM_1"/>
    <property type="match status" value="1"/>
</dbReference>